<accession>A0A1C6TSQ7</accession>
<dbReference type="AlphaFoldDB" id="A0A1C6TSQ7"/>
<evidence type="ECO:0008006" key="5">
    <source>
        <dbReference type="Google" id="ProtNLM"/>
    </source>
</evidence>
<dbReference type="STRING" id="227316.GA0070604_0548"/>
<protein>
    <recommendedName>
        <fullName evidence="5">Transposase</fullName>
    </recommendedName>
</protein>
<evidence type="ECO:0000313" key="4">
    <source>
        <dbReference type="Proteomes" id="UP000199696"/>
    </source>
</evidence>
<dbReference type="EMBL" id="FMHY01000002">
    <property type="protein sequence ID" value="SCL44699.1"/>
    <property type="molecule type" value="Genomic_DNA"/>
</dbReference>
<dbReference type="SUPFAM" id="SSF46689">
    <property type="entry name" value="Homeodomain-like"/>
    <property type="match status" value="1"/>
</dbReference>
<dbReference type="Proteomes" id="UP000199696">
    <property type="component" value="Unassembled WGS sequence"/>
</dbReference>
<feature type="coiled-coil region" evidence="1">
    <location>
        <begin position="75"/>
        <end position="109"/>
    </location>
</feature>
<dbReference type="InterPro" id="IPR009057">
    <property type="entry name" value="Homeodomain-like_sf"/>
</dbReference>
<evidence type="ECO:0000256" key="1">
    <source>
        <dbReference type="SAM" id="Coils"/>
    </source>
</evidence>
<keyword evidence="4" id="KW-1185">Reference proteome</keyword>
<sequence>MTSKPHESLDPDARPQRRTFTAEFKARILDEYDAAPDATARGAILRRERLYGSHILDWRKARDAGASAGLTDRRQSAARAAKKAENAELARLQRENARLQAKLAKTETALQIMGKAHALLELLSESADTAPMPNPSSPRHSRR</sequence>
<organism evidence="3 4">
    <name type="scientific">Micromonospora eburnea</name>
    <dbReference type="NCBI Taxonomy" id="227316"/>
    <lineage>
        <taxon>Bacteria</taxon>
        <taxon>Bacillati</taxon>
        <taxon>Actinomycetota</taxon>
        <taxon>Actinomycetes</taxon>
        <taxon>Micromonosporales</taxon>
        <taxon>Micromonosporaceae</taxon>
        <taxon>Micromonospora</taxon>
    </lineage>
</organism>
<proteinExistence type="predicted"/>
<keyword evidence="1" id="KW-0175">Coiled coil</keyword>
<feature type="region of interest" description="Disordered" evidence="2">
    <location>
        <begin position="124"/>
        <end position="143"/>
    </location>
</feature>
<evidence type="ECO:0000256" key="2">
    <source>
        <dbReference type="SAM" id="MobiDB-lite"/>
    </source>
</evidence>
<name>A0A1C6TSQ7_9ACTN</name>
<dbReference type="RefSeq" id="WP_091113603.1">
    <property type="nucleotide sequence ID" value="NZ_FMHY01000002.1"/>
</dbReference>
<evidence type="ECO:0000313" key="3">
    <source>
        <dbReference type="EMBL" id="SCL44699.1"/>
    </source>
</evidence>
<reference evidence="4" key="1">
    <citation type="submission" date="2016-06" db="EMBL/GenBank/DDBJ databases">
        <authorList>
            <person name="Varghese N."/>
            <person name="Submissions Spin"/>
        </authorList>
    </citation>
    <scope>NUCLEOTIDE SEQUENCE [LARGE SCALE GENOMIC DNA]</scope>
    <source>
        <strain evidence="4">DSM 44814</strain>
    </source>
</reference>
<gene>
    <name evidence="3" type="ORF">GA0070604_0548</name>
</gene>